<dbReference type="Pfam" id="PF02798">
    <property type="entry name" value="GST_N"/>
    <property type="match status" value="1"/>
</dbReference>
<reference evidence="7" key="2">
    <citation type="submission" date="2023-04" db="EMBL/GenBank/DDBJ databases">
        <authorList>
            <person name="Bruccoleri R.E."/>
            <person name="Oakeley E.J."/>
            <person name="Faust A.-M."/>
            <person name="Dessus-Babus S."/>
            <person name="Altorfer M."/>
            <person name="Burckhardt D."/>
            <person name="Oertli M."/>
            <person name="Naumann U."/>
            <person name="Petersen F."/>
            <person name="Wong J."/>
        </authorList>
    </citation>
    <scope>NUCLEOTIDE SEQUENCE</scope>
    <source>
        <strain evidence="7">GSM-AAB239-AS_SAM_17_03QT</strain>
        <tissue evidence="7">Leaf</tissue>
    </source>
</reference>
<evidence type="ECO:0000256" key="2">
    <source>
        <dbReference type="ARBA" id="ARBA00025743"/>
    </source>
</evidence>
<dbReference type="PROSITE" id="PS50404">
    <property type="entry name" value="GST_NTER"/>
    <property type="match status" value="1"/>
</dbReference>
<dbReference type="InterPro" id="IPR004045">
    <property type="entry name" value="Glutathione_S-Trfase_N"/>
</dbReference>
<evidence type="ECO:0000256" key="1">
    <source>
        <dbReference type="ARBA" id="ARBA00022679"/>
    </source>
</evidence>
<dbReference type="PANTHER" id="PTHR11260">
    <property type="entry name" value="GLUTATHIONE S-TRANSFERASE, GST, SUPERFAMILY, GST DOMAIN CONTAINING"/>
    <property type="match status" value="1"/>
</dbReference>
<dbReference type="GO" id="GO:0009407">
    <property type="term" value="P:toxin catabolic process"/>
    <property type="evidence" value="ECO:0007669"/>
    <property type="project" value="UniProtKB-ARBA"/>
</dbReference>
<comment type="subcellular location">
    <subcellularLocation>
        <location evidence="4">Cytoplasm</location>
        <location evidence="4">Cytosol</location>
    </subcellularLocation>
</comment>
<keyword evidence="1 4" id="KW-0808">Transferase</keyword>
<dbReference type="InterPro" id="IPR036249">
    <property type="entry name" value="Thioredoxin-like_sf"/>
</dbReference>
<reference evidence="7" key="1">
    <citation type="journal article" date="2023" name="GigaByte">
        <title>Genome assembly of the bearded iris, Iris pallida Lam.</title>
        <authorList>
            <person name="Bruccoleri R.E."/>
            <person name="Oakeley E.J."/>
            <person name="Faust A.M.E."/>
            <person name="Altorfer M."/>
            <person name="Dessus-Babus S."/>
            <person name="Burckhardt D."/>
            <person name="Oertli M."/>
            <person name="Naumann U."/>
            <person name="Petersen F."/>
            <person name="Wong J."/>
        </authorList>
    </citation>
    <scope>NUCLEOTIDE SEQUENCE</scope>
    <source>
        <strain evidence="7">GSM-AAB239-AS_SAM_17_03QT</strain>
    </source>
</reference>
<protein>
    <recommendedName>
        <fullName evidence="4">Glutathione S-transferase</fullName>
        <ecNumber evidence="4">2.5.1.18</ecNumber>
    </recommendedName>
</protein>
<dbReference type="PANTHER" id="PTHR11260:SF615">
    <property type="entry name" value="GLUTATHIONE S-TRANSFERASE U17"/>
    <property type="match status" value="1"/>
</dbReference>
<dbReference type="InterPro" id="IPR010987">
    <property type="entry name" value="Glutathione-S-Trfase_C-like"/>
</dbReference>
<dbReference type="CDD" id="cd03058">
    <property type="entry name" value="GST_N_Tau"/>
    <property type="match status" value="1"/>
</dbReference>
<evidence type="ECO:0000259" key="6">
    <source>
        <dbReference type="PROSITE" id="PS50405"/>
    </source>
</evidence>
<dbReference type="Gene3D" id="1.20.1050.10">
    <property type="match status" value="1"/>
</dbReference>
<evidence type="ECO:0000259" key="5">
    <source>
        <dbReference type="PROSITE" id="PS50404"/>
    </source>
</evidence>
<dbReference type="Pfam" id="PF13410">
    <property type="entry name" value="GST_C_2"/>
    <property type="match status" value="1"/>
</dbReference>
<dbReference type="InterPro" id="IPR045074">
    <property type="entry name" value="GST_C_Tau"/>
</dbReference>
<dbReference type="InterPro" id="IPR040079">
    <property type="entry name" value="Glutathione_S-Trfase"/>
</dbReference>
<comment type="caution">
    <text evidence="7">The sequence shown here is derived from an EMBL/GenBank/DDBJ whole genome shotgun (WGS) entry which is preliminary data.</text>
</comment>
<dbReference type="Gene3D" id="3.40.30.10">
    <property type="entry name" value="Glutaredoxin"/>
    <property type="match status" value="1"/>
</dbReference>
<dbReference type="FunFam" id="1.20.1050.10:FF:000016">
    <property type="entry name" value="Glutathione S-transferase U9"/>
    <property type="match status" value="1"/>
</dbReference>
<dbReference type="FunFam" id="3.40.30.10:FF:000044">
    <property type="entry name" value="Glutathione S-transferase GSTU6"/>
    <property type="match status" value="1"/>
</dbReference>
<dbReference type="GO" id="GO:0005829">
    <property type="term" value="C:cytosol"/>
    <property type="evidence" value="ECO:0007669"/>
    <property type="project" value="UniProtKB-SubCell"/>
</dbReference>
<evidence type="ECO:0000256" key="3">
    <source>
        <dbReference type="ARBA" id="ARBA00047960"/>
    </source>
</evidence>
<sequence length="246" mass="26723">MAAAAAAAAAAAGEGEVKLLGAWASPFVLRPRIALNMKGVKYEFLEETFGSKSELLLRSNPVYKKIPVLIHAGKPVSESMIIVQYIHDVWGDNGTTPILPAHPYDRAVARFWAVYIDDKWFPSLAGISRAETEEGKGEAVSQVFAGLQLLEEAFQKCSSSNGKGFFGGEDIGYLDIALGSYLGWLKATEKMTGIDFLDQAKTPLLLGWADRFCSHAAVREVMPETDRLVEFAKLLRSKSAAPSPAK</sequence>
<organism evidence="7 8">
    <name type="scientific">Iris pallida</name>
    <name type="common">Sweet iris</name>
    <dbReference type="NCBI Taxonomy" id="29817"/>
    <lineage>
        <taxon>Eukaryota</taxon>
        <taxon>Viridiplantae</taxon>
        <taxon>Streptophyta</taxon>
        <taxon>Embryophyta</taxon>
        <taxon>Tracheophyta</taxon>
        <taxon>Spermatophyta</taxon>
        <taxon>Magnoliopsida</taxon>
        <taxon>Liliopsida</taxon>
        <taxon>Asparagales</taxon>
        <taxon>Iridaceae</taxon>
        <taxon>Iridoideae</taxon>
        <taxon>Irideae</taxon>
        <taxon>Iris</taxon>
    </lineage>
</organism>
<dbReference type="SFLD" id="SFLDG00358">
    <property type="entry name" value="Main_(cytGST)"/>
    <property type="match status" value="1"/>
</dbReference>
<dbReference type="CDD" id="cd03185">
    <property type="entry name" value="GST_C_Tau"/>
    <property type="match status" value="1"/>
</dbReference>
<keyword evidence="8" id="KW-1185">Reference proteome</keyword>
<gene>
    <name evidence="7" type="ORF">M6B38_112595</name>
</gene>
<comment type="similarity">
    <text evidence="2">Belongs to the GST superfamily. Tau family.</text>
</comment>
<comment type="function">
    <text evidence="4">Is involved in the conjugation of reduced glutathione to a wide number of exogenous and endogenous hydrophobic electrophiles.</text>
</comment>
<dbReference type="SUPFAM" id="SSF47616">
    <property type="entry name" value="GST C-terminal domain-like"/>
    <property type="match status" value="1"/>
</dbReference>
<dbReference type="AlphaFoldDB" id="A0AAX6DMS8"/>
<accession>A0AAX6DMS8</accession>
<name>A0AAX6DMS8_IRIPA</name>
<dbReference type="SFLD" id="SFLDG01152">
    <property type="entry name" value="Main.3:_Omega-_and_Tau-like"/>
    <property type="match status" value="1"/>
</dbReference>
<evidence type="ECO:0000313" key="8">
    <source>
        <dbReference type="Proteomes" id="UP001140949"/>
    </source>
</evidence>
<keyword evidence="4" id="KW-0963">Cytoplasm</keyword>
<dbReference type="GO" id="GO:0006749">
    <property type="term" value="P:glutathione metabolic process"/>
    <property type="evidence" value="ECO:0007669"/>
    <property type="project" value="InterPro"/>
</dbReference>
<proteinExistence type="inferred from homology"/>
<dbReference type="SUPFAM" id="SSF52833">
    <property type="entry name" value="Thioredoxin-like"/>
    <property type="match status" value="1"/>
</dbReference>
<evidence type="ECO:0000313" key="7">
    <source>
        <dbReference type="EMBL" id="KAJ6793064.1"/>
    </source>
</evidence>
<dbReference type="SFLD" id="SFLDS00019">
    <property type="entry name" value="Glutathione_Transferase_(cytos"/>
    <property type="match status" value="1"/>
</dbReference>
<feature type="domain" description="GST N-terminal" evidence="5">
    <location>
        <begin position="15"/>
        <end position="94"/>
    </location>
</feature>
<dbReference type="PROSITE" id="PS50405">
    <property type="entry name" value="GST_CTER"/>
    <property type="match status" value="1"/>
</dbReference>
<dbReference type="InterPro" id="IPR036282">
    <property type="entry name" value="Glutathione-S-Trfase_C_sf"/>
</dbReference>
<dbReference type="Proteomes" id="UP001140949">
    <property type="component" value="Unassembled WGS sequence"/>
</dbReference>
<dbReference type="GO" id="GO:0004364">
    <property type="term" value="F:glutathione transferase activity"/>
    <property type="evidence" value="ECO:0007669"/>
    <property type="project" value="UniProtKB-UniRule"/>
</dbReference>
<dbReference type="InterPro" id="IPR045073">
    <property type="entry name" value="Omega/Tau-like"/>
</dbReference>
<dbReference type="EMBL" id="JANAVB010043220">
    <property type="protein sequence ID" value="KAJ6793064.1"/>
    <property type="molecule type" value="Genomic_DNA"/>
</dbReference>
<evidence type="ECO:0000256" key="4">
    <source>
        <dbReference type="RuleBase" id="RU369102"/>
    </source>
</evidence>
<dbReference type="EC" id="2.5.1.18" evidence="4"/>
<comment type="catalytic activity">
    <reaction evidence="3 4">
        <text>RX + glutathione = an S-substituted glutathione + a halide anion + H(+)</text>
        <dbReference type="Rhea" id="RHEA:16437"/>
        <dbReference type="ChEBI" id="CHEBI:15378"/>
        <dbReference type="ChEBI" id="CHEBI:16042"/>
        <dbReference type="ChEBI" id="CHEBI:17792"/>
        <dbReference type="ChEBI" id="CHEBI:57925"/>
        <dbReference type="ChEBI" id="CHEBI:90779"/>
        <dbReference type="EC" id="2.5.1.18"/>
    </reaction>
</comment>
<feature type="domain" description="GST C-terminal" evidence="6">
    <location>
        <begin position="102"/>
        <end position="241"/>
    </location>
</feature>